<dbReference type="KEGG" id="pzh:CX676_18510"/>
<dbReference type="Pfam" id="PF08770">
    <property type="entry name" value="SoxZ"/>
    <property type="match status" value="1"/>
</dbReference>
<gene>
    <name evidence="2" type="primary">soxZ</name>
    <name evidence="2" type="ORF">CX676_18510</name>
</gene>
<name>A0A2H5F306_9RHOB</name>
<dbReference type="InterPro" id="IPR014756">
    <property type="entry name" value="Ig_E-set"/>
</dbReference>
<dbReference type="AlphaFoldDB" id="A0A2H5F306"/>
<keyword evidence="3" id="KW-1185">Reference proteome</keyword>
<dbReference type="SUPFAM" id="SSF81296">
    <property type="entry name" value="E set domains"/>
    <property type="match status" value="1"/>
</dbReference>
<sequence length="109" mass="12113">MASNVTPRLRLPKTAAKGEVIEIRTLISHPMESGLRKDAQGRTIPRGIINRLVVTFNDQPVIDVDLGPGISANPYFAFHAMVPGAGEFLFSWFDDDGSVYEERRQIEVT</sequence>
<feature type="domain" description="Sulphur oxidation protein SoxZ" evidence="1">
    <location>
        <begin position="10"/>
        <end position="102"/>
    </location>
</feature>
<dbReference type="InterPro" id="IPR030995">
    <property type="entry name" value="SoxZ"/>
</dbReference>
<dbReference type="NCBIfam" id="TIGR04490">
    <property type="entry name" value="SoxZ_true"/>
    <property type="match status" value="1"/>
</dbReference>
<proteinExistence type="predicted"/>
<dbReference type="OrthoDB" id="9795530at2"/>
<protein>
    <submittedName>
        <fullName evidence="2">Thiosulfate oxidation carrier complex protein SoxZ</fullName>
    </submittedName>
</protein>
<dbReference type="InterPro" id="IPR014880">
    <property type="entry name" value="SoxZ_dom"/>
</dbReference>
<evidence type="ECO:0000259" key="1">
    <source>
        <dbReference type="Pfam" id="PF08770"/>
    </source>
</evidence>
<dbReference type="RefSeq" id="WP_101753886.1">
    <property type="nucleotide sequence ID" value="NZ_CP025430.1"/>
</dbReference>
<dbReference type="Gene3D" id="2.60.40.10">
    <property type="entry name" value="Immunoglobulins"/>
    <property type="match status" value="1"/>
</dbReference>
<dbReference type="Proteomes" id="UP000234530">
    <property type="component" value="Chromosome"/>
</dbReference>
<dbReference type="EMBL" id="CP025430">
    <property type="protein sequence ID" value="AUH65907.1"/>
    <property type="molecule type" value="Genomic_DNA"/>
</dbReference>
<evidence type="ECO:0000313" key="3">
    <source>
        <dbReference type="Proteomes" id="UP000234530"/>
    </source>
</evidence>
<accession>A0A2H5F306</accession>
<dbReference type="InterPro" id="IPR013783">
    <property type="entry name" value="Ig-like_fold"/>
</dbReference>
<organism evidence="2 3">
    <name type="scientific">Paracoccus zhejiangensis</name>
    <dbReference type="NCBI Taxonomy" id="1077935"/>
    <lineage>
        <taxon>Bacteria</taxon>
        <taxon>Pseudomonadati</taxon>
        <taxon>Pseudomonadota</taxon>
        <taxon>Alphaproteobacteria</taxon>
        <taxon>Rhodobacterales</taxon>
        <taxon>Paracoccaceae</taxon>
        <taxon>Paracoccus</taxon>
    </lineage>
</organism>
<evidence type="ECO:0000313" key="2">
    <source>
        <dbReference type="EMBL" id="AUH65907.1"/>
    </source>
</evidence>
<reference evidence="2 3" key="1">
    <citation type="journal article" date="2013" name="Antonie Van Leeuwenhoek">
        <title>Paracoccus zhejiangensis sp. nov., isolated from activated sludge in wastewater-treatment system.</title>
        <authorList>
            <person name="Wu Z.G."/>
            <person name="Zhang D.F."/>
            <person name="Liu Y.L."/>
            <person name="Wang F."/>
            <person name="Jiang X."/>
            <person name="Li C."/>
            <person name="Li S.P."/>
            <person name="Hong Q."/>
            <person name="Li W.J."/>
        </authorList>
    </citation>
    <scope>NUCLEOTIDE SEQUENCE [LARGE SCALE GENOMIC DNA]</scope>
    <source>
        <strain evidence="2 3">J6</strain>
    </source>
</reference>